<keyword evidence="2" id="KW-0812">Transmembrane</keyword>
<protein>
    <recommendedName>
        <fullName evidence="7">MotA/TolQ/ExbB proton channel domain-containing protein</fullName>
    </recommendedName>
</protein>
<keyword evidence="2" id="KW-1133">Transmembrane helix</keyword>
<sequence length="217" mass="22777">MTSAEPIVRQLSETASPPAAYEPERAAEAWRLRLTPFMMAMIVLGSLFFAGVGVAQMQSLDRQLGRAAVHVVPPRPSGLQQSEQGYRQDVAAALEQSVVARRYEFAVATLRVRLWTRMLGFSAGMVLAMVGAAFVLGRLQESQSQLSAQGAALSVSMTSASPGLILAVLGAGLMALSIAVAPNVTTSDGAIYWMEPAPADSAEPPGSSLPPPTPLGQ</sequence>
<dbReference type="Proteomes" id="UP000234483">
    <property type="component" value="Unassembled WGS sequence"/>
</dbReference>
<reference evidence="4 5" key="1">
    <citation type="submission" date="2017-12" db="EMBL/GenBank/DDBJ databases">
        <title>The genome sequence of Caulobacter flavus CGMCC1 15093.</title>
        <authorList>
            <person name="Gao J."/>
            <person name="Mao X."/>
            <person name="Sun J."/>
        </authorList>
    </citation>
    <scope>NUCLEOTIDE SEQUENCE [LARGE SCALE GENOMIC DNA]</scope>
    <source>
        <strain evidence="4 5">CGMCC1 15093</strain>
    </source>
</reference>
<dbReference type="KEGG" id="cfh:C1707_11575"/>
<evidence type="ECO:0008006" key="7">
    <source>
        <dbReference type="Google" id="ProtNLM"/>
    </source>
</evidence>
<dbReference type="OrthoDB" id="981491at2"/>
<evidence type="ECO:0000256" key="1">
    <source>
        <dbReference type="SAM" id="MobiDB-lite"/>
    </source>
</evidence>
<reference evidence="3 6" key="2">
    <citation type="submission" date="2018-01" db="EMBL/GenBank/DDBJ databases">
        <title>Complete genome sequence of Caulobacter flavus RHGG3.</title>
        <authorList>
            <person name="Yang E."/>
        </authorList>
    </citation>
    <scope>NUCLEOTIDE SEQUENCE [LARGE SCALE GENOMIC DNA]</scope>
    <source>
        <strain evidence="3 6">RHGG3</strain>
    </source>
</reference>
<keyword evidence="6" id="KW-1185">Reference proteome</keyword>
<dbReference type="EMBL" id="PJRQ01000015">
    <property type="protein sequence ID" value="PLR17758.1"/>
    <property type="molecule type" value="Genomic_DNA"/>
</dbReference>
<evidence type="ECO:0000313" key="6">
    <source>
        <dbReference type="Proteomes" id="UP000281192"/>
    </source>
</evidence>
<dbReference type="AlphaFoldDB" id="A0A2N5CVB8"/>
<evidence type="ECO:0000313" key="4">
    <source>
        <dbReference type="EMBL" id="PLR17758.1"/>
    </source>
</evidence>
<feature type="transmembrane region" description="Helical" evidence="2">
    <location>
        <begin position="119"/>
        <end position="139"/>
    </location>
</feature>
<evidence type="ECO:0000313" key="3">
    <source>
        <dbReference type="EMBL" id="AYV46850.1"/>
    </source>
</evidence>
<organism evidence="4 5">
    <name type="scientific">Caulobacter flavus</name>
    <dbReference type="NCBI Taxonomy" id="1679497"/>
    <lineage>
        <taxon>Bacteria</taxon>
        <taxon>Pseudomonadati</taxon>
        <taxon>Pseudomonadota</taxon>
        <taxon>Alphaproteobacteria</taxon>
        <taxon>Caulobacterales</taxon>
        <taxon>Caulobacteraceae</taxon>
        <taxon>Caulobacter</taxon>
    </lineage>
</organism>
<accession>A0A2N5CVB8</accession>
<feature type="transmembrane region" description="Helical" evidence="2">
    <location>
        <begin position="37"/>
        <end position="55"/>
    </location>
</feature>
<feature type="transmembrane region" description="Helical" evidence="2">
    <location>
        <begin position="159"/>
        <end position="181"/>
    </location>
</feature>
<dbReference type="Proteomes" id="UP000281192">
    <property type="component" value="Chromosome"/>
</dbReference>
<feature type="region of interest" description="Disordered" evidence="1">
    <location>
        <begin position="196"/>
        <end position="217"/>
    </location>
</feature>
<gene>
    <name evidence="3" type="ORF">C1707_11575</name>
    <name evidence="4" type="ORF">CFHF_07990</name>
</gene>
<name>A0A2N5CVB8_9CAUL</name>
<dbReference type="EMBL" id="CP026100">
    <property type="protein sequence ID" value="AYV46850.1"/>
    <property type="molecule type" value="Genomic_DNA"/>
</dbReference>
<proteinExistence type="predicted"/>
<evidence type="ECO:0000313" key="5">
    <source>
        <dbReference type="Proteomes" id="UP000234483"/>
    </source>
</evidence>
<feature type="compositionally biased region" description="Pro residues" evidence="1">
    <location>
        <begin position="207"/>
        <end position="217"/>
    </location>
</feature>
<keyword evidence="2" id="KW-0472">Membrane</keyword>
<evidence type="ECO:0000256" key="2">
    <source>
        <dbReference type="SAM" id="Phobius"/>
    </source>
</evidence>
<dbReference type="RefSeq" id="WP_101712492.1">
    <property type="nucleotide sequence ID" value="NZ_CP026100.1"/>
</dbReference>